<dbReference type="GO" id="GO:0005524">
    <property type="term" value="F:ATP binding"/>
    <property type="evidence" value="ECO:0007669"/>
    <property type="project" value="UniProtKB-KW"/>
</dbReference>
<dbReference type="AlphaFoldDB" id="K4CTZ0"/>
<keyword evidence="2" id="KW-0067">ATP-binding</keyword>
<organism evidence="4">
    <name type="scientific">Solanum lycopersicum</name>
    <name type="common">Tomato</name>
    <name type="synonym">Lycopersicon esculentum</name>
    <dbReference type="NCBI Taxonomy" id="4081"/>
    <lineage>
        <taxon>Eukaryota</taxon>
        <taxon>Viridiplantae</taxon>
        <taxon>Streptophyta</taxon>
        <taxon>Embryophyta</taxon>
        <taxon>Tracheophyta</taxon>
        <taxon>Spermatophyta</taxon>
        <taxon>Magnoliopsida</taxon>
        <taxon>eudicotyledons</taxon>
        <taxon>Gunneridae</taxon>
        <taxon>Pentapetalae</taxon>
        <taxon>asterids</taxon>
        <taxon>lamiids</taxon>
        <taxon>Solanales</taxon>
        <taxon>Solanaceae</taxon>
        <taxon>Solanoideae</taxon>
        <taxon>Solaneae</taxon>
        <taxon>Solanum</taxon>
        <taxon>Solanum subgen. Lycopersicon</taxon>
    </lineage>
</organism>
<sequence length="91" mass="10202">MGICAEMATGSSHRFKTSNITLHGSNNERLGDFRLARHMDHKKSPASILIAGTKMGYIAPEYLKYRKSNKKTTVFNYGVFILKAAGERRPI</sequence>
<dbReference type="Pfam" id="PF00069">
    <property type="entry name" value="Pkinase"/>
    <property type="match status" value="1"/>
</dbReference>
<reference evidence="4" key="1">
    <citation type="journal article" date="2012" name="Nature">
        <title>The tomato genome sequence provides insights into fleshy fruit evolution.</title>
        <authorList>
            <consortium name="Tomato Genome Consortium"/>
        </authorList>
    </citation>
    <scope>NUCLEOTIDE SEQUENCE [LARGE SCALE GENOMIC DNA]</scope>
    <source>
        <strain evidence="4">cv. Heinz 1706</strain>
    </source>
</reference>
<proteinExistence type="predicted"/>
<keyword evidence="5" id="KW-1185">Reference proteome</keyword>
<dbReference type="PROSITE" id="PS50011">
    <property type="entry name" value="PROTEIN_KINASE_DOM"/>
    <property type="match status" value="1"/>
</dbReference>
<dbReference type="HOGENOM" id="CLU_2516975_0_0_1"/>
<dbReference type="Gene3D" id="1.10.510.10">
    <property type="entry name" value="Transferase(Phosphotransferase) domain 1"/>
    <property type="match status" value="1"/>
</dbReference>
<keyword evidence="1" id="KW-0547">Nucleotide-binding</keyword>
<dbReference type="GO" id="GO:0004672">
    <property type="term" value="F:protein kinase activity"/>
    <property type="evidence" value="ECO:0007669"/>
    <property type="project" value="InterPro"/>
</dbReference>
<name>K4CTZ0_SOLLC</name>
<dbReference type="EnsemblPlants" id="Solyc09g061570.1.1">
    <property type="protein sequence ID" value="Solyc09g061570.1.1"/>
    <property type="gene ID" value="Solyc09g061570.1"/>
</dbReference>
<evidence type="ECO:0000313" key="4">
    <source>
        <dbReference type="EnsemblPlants" id="Solyc09g061570.1.1"/>
    </source>
</evidence>
<dbReference type="PANTHER" id="PTHR27007">
    <property type="match status" value="1"/>
</dbReference>
<dbReference type="InterPro" id="IPR000719">
    <property type="entry name" value="Prot_kinase_dom"/>
</dbReference>
<dbReference type="PhylomeDB" id="K4CTZ0"/>
<dbReference type="OMA" id="GICAEMA"/>
<dbReference type="InterPro" id="IPR011009">
    <property type="entry name" value="Kinase-like_dom_sf"/>
</dbReference>
<dbReference type="STRING" id="4081.K4CTZ0"/>
<protein>
    <recommendedName>
        <fullName evidence="3">Protein kinase domain-containing protein</fullName>
    </recommendedName>
</protein>
<evidence type="ECO:0000256" key="1">
    <source>
        <dbReference type="ARBA" id="ARBA00022741"/>
    </source>
</evidence>
<feature type="domain" description="Protein kinase" evidence="3">
    <location>
        <begin position="1"/>
        <end position="91"/>
    </location>
</feature>
<evidence type="ECO:0000313" key="5">
    <source>
        <dbReference type="Proteomes" id="UP000004994"/>
    </source>
</evidence>
<evidence type="ECO:0000256" key="2">
    <source>
        <dbReference type="ARBA" id="ARBA00022840"/>
    </source>
</evidence>
<accession>K4CTZ0</accession>
<dbReference type="PaxDb" id="4081-Solyc09g061570.1.1"/>
<dbReference type="InParanoid" id="K4CTZ0"/>
<evidence type="ECO:0000259" key="3">
    <source>
        <dbReference type="PROSITE" id="PS50011"/>
    </source>
</evidence>
<dbReference type="SUPFAM" id="SSF56112">
    <property type="entry name" value="Protein kinase-like (PK-like)"/>
    <property type="match status" value="1"/>
</dbReference>
<reference evidence="4" key="2">
    <citation type="submission" date="2013-04" db="UniProtKB">
        <authorList>
            <consortium name="EnsemblPlants"/>
        </authorList>
    </citation>
    <scope>IDENTIFICATION</scope>
    <source>
        <strain evidence="4">cv. Heinz 1706</strain>
    </source>
</reference>
<dbReference type="InterPro" id="IPR050528">
    <property type="entry name" value="L-type_Lectin-RKs"/>
</dbReference>
<dbReference type="Gramene" id="Solyc09g061570.1.1">
    <property type="protein sequence ID" value="Solyc09g061570.1.1"/>
    <property type="gene ID" value="Solyc09g061570.1"/>
</dbReference>
<dbReference type="Proteomes" id="UP000004994">
    <property type="component" value="Chromosome 9"/>
</dbReference>